<evidence type="ECO:0000256" key="1">
    <source>
        <dbReference type="ARBA" id="ARBA00022729"/>
    </source>
</evidence>
<gene>
    <name evidence="4" type="ORF">BaRGS_00008699</name>
</gene>
<protein>
    <recommendedName>
        <fullName evidence="3">MD-2-related lipid-recognition domain-containing protein</fullName>
    </recommendedName>
</protein>
<feature type="compositionally biased region" description="Basic and acidic residues" evidence="2">
    <location>
        <begin position="51"/>
        <end position="68"/>
    </location>
</feature>
<dbReference type="AlphaFoldDB" id="A0ABD0LLE4"/>
<dbReference type="EMBL" id="JACVVK020000039">
    <property type="protein sequence ID" value="KAK7500152.1"/>
    <property type="molecule type" value="Genomic_DNA"/>
</dbReference>
<reference evidence="4 5" key="1">
    <citation type="journal article" date="2023" name="Sci. Data">
        <title>Genome assembly of the Korean intertidal mud-creeper Batillaria attramentaria.</title>
        <authorList>
            <person name="Patra A.K."/>
            <person name="Ho P.T."/>
            <person name="Jun S."/>
            <person name="Lee S.J."/>
            <person name="Kim Y."/>
            <person name="Won Y.J."/>
        </authorList>
    </citation>
    <scope>NUCLEOTIDE SEQUENCE [LARGE SCALE GENOMIC DNA]</scope>
    <source>
        <strain evidence="4">Wonlab-2016</strain>
    </source>
</reference>
<evidence type="ECO:0000259" key="3">
    <source>
        <dbReference type="Pfam" id="PF02221"/>
    </source>
</evidence>
<dbReference type="InterPro" id="IPR036846">
    <property type="entry name" value="GM2-AP_sf"/>
</dbReference>
<feature type="region of interest" description="Disordered" evidence="2">
    <location>
        <begin position="51"/>
        <end position="77"/>
    </location>
</feature>
<evidence type="ECO:0000256" key="2">
    <source>
        <dbReference type="SAM" id="MobiDB-lite"/>
    </source>
</evidence>
<keyword evidence="5" id="KW-1185">Reference proteome</keyword>
<dbReference type="Proteomes" id="UP001519460">
    <property type="component" value="Unassembled WGS sequence"/>
</dbReference>
<organism evidence="4 5">
    <name type="scientific">Batillaria attramentaria</name>
    <dbReference type="NCBI Taxonomy" id="370345"/>
    <lineage>
        <taxon>Eukaryota</taxon>
        <taxon>Metazoa</taxon>
        <taxon>Spiralia</taxon>
        <taxon>Lophotrochozoa</taxon>
        <taxon>Mollusca</taxon>
        <taxon>Gastropoda</taxon>
        <taxon>Caenogastropoda</taxon>
        <taxon>Sorbeoconcha</taxon>
        <taxon>Cerithioidea</taxon>
        <taxon>Batillariidae</taxon>
        <taxon>Batillaria</taxon>
    </lineage>
</organism>
<name>A0ABD0LLE4_9CAEN</name>
<accession>A0ABD0LLE4</accession>
<evidence type="ECO:0000313" key="4">
    <source>
        <dbReference type="EMBL" id="KAK7500152.1"/>
    </source>
</evidence>
<proteinExistence type="predicted"/>
<sequence length="307" mass="34124">MDKYPSDKVLSAEAVANVLADDRIMGSGIFSDVDRSASGDSSQPKALFAWRDKDSHSDVNPDVADRAQHPGGDFSSTTGLETYYIDPKIRARVNYTDVLEDLGPISRLEYIRQTTPRPTAVPIAQAPLPPSDKSHFLHDGPHGIQWRDCAPTSSWVHMSNFNVSPSPLRLPGDGQVNLQGQVSHDIHENVVLDVIVYKQLLSKWSLMPCTVDLGTCRYADVCDFQQTLFKNGTCPSAFGTDKTCTCPFTINNGDSMDLVNRPISWPAIDPAYSWLETGDYYLKLMMYEKGGADVRMCFEFFLSIEKD</sequence>
<dbReference type="Gene3D" id="2.70.220.10">
    <property type="entry name" value="Ganglioside GM2 activator"/>
    <property type="match status" value="1"/>
</dbReference>
<dbReference type="InterPro" id="IPR028996">
    <property type="entry name" value="GM2-AP"/>
</dbReference>
<dbReference type="Pfam" id="PF02221">
    <property type="entry name" value="E1_DerP2_DerF2"/>
    <property type="match status" value="1"/>
</dbReference>
<dbReference type="SUPFAM" id="SSF63707">
    <property type="entry name" value="Ganglioside M2 (gm2) activator"/>
    <property type="match status" value="1"/>
</dbReference>
<comment type="caution">
    <text evidence="4">The sequence shown here is derived from an EMBL/GenBank/DDBJ whole genome shotgun (WGS) entry which is preliminary data.</text>
</comment>
<dbReference type="PANTHER" id="PTHR17357:SF0">
    <property type="entry name" value="GANGLIOSIDE GM2 ACTIVATOR"/>
    <property type="match status" value="1"/>
</dbReference>
<dbReference type="PANTHER" id="PTHR17357">
    <property type="entry name" value="GM2 GANGLIOSIDE ACTIVATOR PROTEIN"/>
    <property type="match status" value="1"/>
</dbReference>
<dbReference type="InterPro" id="IPR003172">
    <property type="entry name" value="ML_dom"/>
</dbReference>
<keyword evidence="1" id="KW-0732">Signal</keyword>
<evidence type="ECO:0000313" key="5">
    <source>
        <dbReference type="Proteomes" id="UP001519460"/>
    </source>
</evidence>
<feature type="domain" description="MD-2-related lipid-recognition" evidence="3">
    <location>
        <begin position="144"/>
        <end position="303"/>
    </location>
</feature>